<dbReference type="CDD" id="cd13585">
    <property type="entry name" value="PBP2_TMBP_like"/>
    <property type="match status" value="1"/>
</dbReference>
<evidence type="ECO:0000313" key="4">
    <source>
        <dbReference type="EMBL" id="BCQ35491.1"/>
    </source>
</evidence>
<dbReference type="PANTHER" id="PTHR43649">
    <property type="entry name" value="ARABINOSE-BINDING PROTEIN-RELATED"/>
    <property type="match status" value="1"/>
</dbReference>
<dbReference type="Proteomes" id="UP000677515">
    <property type="component" value="Chromosome"/>
</dbReference>
<feature type="signal peptide" evidence="3">
    <location>
        <begin position="1"/>
        <end position="20"/>
    </location>
</feature>
<keyword evidence="3" id="KW-0732">Signal</keyword>
<proteinExistence type="inferred from homology"/>
<gene>
    <name evidence="4" type="ORF">ERHA53_28340</name>
</gene>
<accession>A0ABM7N1Z2</accession>
<dbReference type="Gene3D" id="3.40.190.10">
    <property type="entry name" value="Periplasmic binding protein-like II"/>
    <property type="match status" value="2"/>
</dbReference>
<name>A0ABM7N1Z2_ERWRD</name>
<dbReference type="Pfam" id="PF01547">
    <property type="entry name" value="SBP_bac_1"/>
    <property type="match status" value="1"/>
</dbReference>
<evidence type="ECO:0000256" key="3">
    <source>
        <dbReference type="SAM" id="SignalP"/>
    </source>
</evidence>
<keyword evidence="5" id="KW-1185">Reference proteome</keyword>
<evidence type="ECO:0000313" key="5">
    <source>
        <dbReference type="Proteomes" id="UP000677515"/>
    </source>
</evidence>
<organism evidence="4 5">
    <name type="scientific">Erwinia rhapontici</name>
    <name type="common">Pectobacterium rhapontici</name>
    <dbReference type="NCBI Taxonomy" id="55212"/>
    <lineage>
        <taxon>Bacteria</taxon>
        <taxon>Pseudomonadati</taxon>
        <taxon>Pseudomonadota</taxon>
        <taxon>Gammaproteobacteria</taxon>
        <taxon>Enterobacterales</taxon>
        <taxon>Erwiniaceae</taxon>
        <taxon>Erwinia</taxon>
    </lineage>
</organism>
<comment type="subcellular location">
    <subcellularLocation>
        <location evidence="1">Periplasm</location>
    </subcellularLocation>
</comment>
<comment type="similarity">
    <text evidence="2">Belongs to the bacterial solute-binding protein 1 family.</text>
</comment>
<dbReference type="InterPro" id="IPR006059">
    <property type="entry name" value="SBP"/>
</dbReference>
<protein>
    <submittedName>
        <fullName evidence="4">Maltose ABC transporter substrate-binding protein</fullName>
    </submittedName>
</protein>
<feature type="chain" id="PRO_5045508308" evidence="3">
    <location>
        <begin position="21"/>
        <end position="433"/>
    </location>
</feature>
<dbReference type="PANTHER" id="PTHR43649:SF12">
    <property type="entry name" value="DIACETYLCHITOBIOSE BINDING PROTEIN DASA"/>
    <property type="match status" value="1"/>
</dbReference>
<dbReference type="InterPro" id="IPR050490">
    <property type="entry name" value="Bact_solute-bd_prot1"/>
</dbReference>
<dbReference type="SUPFAM" id="SSF53850">
    <property type="entry name" value="Periplasmic binding protein-like II"/>
    <property type="match status" value="1"/>
</dbReference>
<dbReference type="RefSeq" id="WP_244874655.1">
    <property type="nucleotide sequence ID" value="NZ_AP024329.1"/>
</dbReference>
<sequence length="433" mass="47568">MRSKLTAALLLMLAAGAARADTTLTIATIANGDMTIMQQLSGTFEQAHPGIHLRWQVMDDAELRKQVLAAMNSGQPTFDVITVGTYEAPLWGKRGWLTPLDALPADYQVDDLLKPVRKALSWQDKLFALPFYGESSMTYYRKDLFAAHGLTMPEEVNWSDIKRLAAKLTDKANGVYGLCLRGRPGWGDNVAFVTTMANGYGAQWFDLDWKPTLDSTEWREVLSDYVQMVHDYGPPDSAENSFGQILKLFAEGKCAMWVDSTVAAGLLINPQISRVADKIDFAPAPGELTRNGSNWLWSWALAVPTSAANKAAAQEFISWATSPAYIQQVAQTVGWGAVPPGSRYSTYQQASYQRLAPYAKRVQAAMESATVEQPTLGPVPYQGVQYVSIPGFDQMGNAVGENIAALLQGKLTLDETLTRNQQAVTEIYTKTHP</sequence>
<reference evidence="4 5" key="1">
    <citation type="submission" date="2021-01" db="EMBL/GenBank/DDBJ databases">
        <title>Complete genome sequence of Erwinia rhapontici MAFF 311153.</title>
        <authorList>
            <person name="Morohoshi T."/>
            <person name="Someya N."/>
        </authorList>
    </citation>
    <scope>NUCLEOTIDE SEQUENCE [LARGE SCALE GENOMIC DNA]</scope>
    <source>
        <strain evidence="4 5">MAFF 311153</strain>
    </source>
</reference>
<evidence type="ECO:0000256" key="1">
    <source>
        <dbReference type="ARBA" id="ARBA00004418"/>
    </source>
</evidence>
<evidence type="ECO:0000256" key="2">
    <source>
        <dbReference type="ARBA" id="ARBA00008520"/>
    </source>
</evidence>
<dbReference type="EMBL" id="AP024329">
    <property type="protein sequence ID" value="BCQ35491.1"/>
    <property type="molecule type" value="Genomic_DNA"/>
</dbReference>